<dbReference type="Gene3D" id="3.10.180.10">
    <property type="entry name" value="2,3-Dihydroxybiphenyl 1,2-Dioxygenase, domain 1"/>
    <property type="match status" value="1"/>
</dbReference>
<protein>
    <submittedName>
        <fullName evidence="2">VOC family protein</fullName>
    </submittedName>
</protein>
<gene>
    <name evidence="2" type="ORF">OEZ71_03525</name>
</gene>
<organism evidence="2 3">
    <name type="scientific">Albidovulum litorale</name>
    <dbReference type="NCBI Taxonomy" id="2984134"/>
    <lineage>
        <taxon>Bacteria</taxon>
        <taxon>Pseudomonadati</taxon>
        <taxon>Pseudomonadota</taxon>
        <taxon>Alphaproteobacteria</taxon>
        <taxon>Rhodobacterales</taxon>
        <taxon>Paracoccaceae</taxon>
        <taxon>Albidovulum</taxon>
    </lineage>
</organism>
<dbReference type="RefSeq" id="WP_263738533.1">
    <property type="nucleotide sequence ID" value="NZ_JAOWKZ010000001.1"/>
</dbReference>
<sequence>MAAFDHIAVSAETLEAGVAHVEEILGVSLEAGGKHPHMGTHNRLLSLGRGEYLEVIAIDPDAMKPTHPRWFALDDFAGVPRLTNWIVRVDDLDAALAGAPRGAGRPTDLARGDFRWRFAVPEDGYLPYDNAFPALIEWQSAHPADRLTDTGCRLIRLEIAHPEAKALGAALPLSDPRIVVVPGAKEMRATIATPHGERVLT</sequence>
<dbReference type="Pfam" id="PF13468">
    <property type="entry name" value="Glyoxalase_3"/>
    <property type="match status" value="1"/>
</dbReference>
<evidence type="ECO:0000313" key="2">
    <source>
        <dbReference type="EMBL" id="MCV2871359.1"/>
    </source>
</evidence>
<accession>A0ABT2ZJR2</accession>
<evidence type="ECO:0000259" key="1">
    <source>
        <dbReference type="Pfam" id="PF13468"/>
    </source>
</evidence>
<name>A0ABT2ZJR2_9RHOB</name>
<dbReference type="InterPro" id="IPR029068">
    <property type="entry name" value="Glyas_Bleomycin-R_OHBP_Dase"/>
</dbReference>
<proteinExistence type="predicted"/>
<evidence type="ECO:0000313" key="3">
    <source>
        <dbReference type="Proteomes" id="UP001652564"/>
    </source>
</evidence>
<dbReference type="Proteomes" id="UP001652564">
    <property type="component" value="Unassembled WGS sequence"/>
</dbReference>
<dbReference type="EMBL" id="JAOWKZ010000001">
    <property type="protein sequence ID" value="MCV2871359.1"/>
    <property type="molecule type" value="Genomic_DNA"/>
</dbReference>
<feature type="domain" description="Glyoxalase-like" evidence="1">
    <location>
        <begin position="4"/>
        <end position="170"/>
    </location>
</feature>
<dbReference type="InterPro" id="IPR025870">
    <property type="entry name" value="Glyoxalase-like_dom"/>
</dbReference>
<reference evidence="2 3" key="1">
    <citation type="submission" date="2022-10" db="EMBL/GenBank/DDBJ databases">
        <title>Defluviimonas sp. nov., isolated from ocean surface sediments.</title>
        <authorList>
            <person name="He W."/>
            <person name="Wang L."/>
            <person name="Zhang D.-F."/>
        </authorList>
    </citation>
    <scope>NUCLEOTIDE SEQUENCE [LARGE SCALE GENOMIC DNA]</scope>
    <source>
        <strain evidence="2 3">WL0050</strain>
    </source>
</reference>
<comment type="caution">
    <text evidence="2">The sequence shown here is derived from an EMBL/GenBank/DDBJ whole genome shotgun (WGS) entry which is preliminary data.</text>
</comment>
<keyword evidence="3" id="KW-1185">Reference proteome</keyword>